<feature type="domain" description="Nitroreductase" evidence="1">
    <location>
        <begin position="44"/>
        <end position="188"/>
    </location>
</feature>
<comment type="caution">
    <text evidence="2">The sequence shown here is derived from an EMBL/GenBank/DDBJ whole genome shotgun (WGS) entry which is preliminary data.</text>
</comment>
<evidence type="ECO:0000313" key="3">
    <source>
        <dbReference type="Proteomes" id="UP000886744"/>
    </source>
</evidence>
<dbReference type="GO" id="GO:0016491">
    <property type="term" value="F:oxidoreductase activity"/>
    <property type="evidence" value="ECO:0007669"/>
    <property type="project" value="InterPro"/>
</dbReference>
<name>A0A9D1E1C4_9BACT</name>
<gene>
    <name evidence="2" type="ORF">IAC94_04920</name>
</gene>
<dbReference type="Proteomes" id="UP000886744">
    <property type="component" value="Unassembled WGS sequence"/>
</dbReference>
<organism evidence="2 3">
    <name type="scientific">Candidatus Coprenecus avistercoris</name>
    <dbReference type="NCBI Taxonomy" id="2840730"/>
    <lineage>
        <taxon>Bacteria</taxon>
        <taxon>Pseudomonadati</taxon>
        <taxon>Bacteroidota</taxon>
        <taxon>Bacteroidia</taxon>
        <taxon>Bacteroidales</taxon>
        <taxon>Rikenellaceae</taxon>
        <taxon>Rikenellaceae incertae sedis</taxon>
        <taxon>Candidatus Coprenecus</taxon>
    </lineage>
</organism>
<dbReference type="PROSITE" id="PS51257">
    <property type="entry name" value="PROKAR_LIPOPROTEIN"/>
    <property type="match status" value="1"/>
</dbReference>
<sequence>MKSRLYIPLILVALSCAILAVALWVGTSGGDSSSGTSSDVLENIATRTSIRAYTSEPVDEETVTALLKAGMAAPTAMNTQPWFFYVVRDRELMKSLAEVLPYAKMAADAAVLIVPCGDRERFLTGEGMTYWVQDVSAATENILLAAHAMGLGAVWTGVYPVRDRIADVSRILEMDENHVPLCVIPIGWPADNPEPKDKWDPDKVIYR</sequence>
<dbReference type="PANTHER" id="PTHR23026">
    <property type="entry name" value="NADPH NITROREDUCTASE"/>
    <property type="match status" value="1"/>
</dbReference>
<dbReference type="InterPro" id="IPR000415">
    <property type="entry name" value="Nitroreductase-like"/>
</dbReference>
<dbReference type="AlphaFoldDB" id="A0A9D1E1C4"/>
<dbReference type="Gene3D" id="3.40.109.10">
    <property type="entry name" value="NADH Oxidase"/>
    <property type="match status" value="1"/>
</dbReference>
<dbReference type="Pfam" id="PF00881">
    <property type="entry name" value="Nitroreductase"/>
    <property type="match status" value="1"/>
</dbReference>
<dbReference type="InterPro" id="IPR029479">
    <property type="entry name" value="Nitroreductase"/>
</dbReference>
<dbReference type="InterPro" id="IPR050627">
    <property type="entry name" value="Nitroreductase/BluB"/>
</dbReference>
<reference evidence="2" key="2">
    <citation type="journal article" date="2021" name="PeerJ">
        <title>Extensive microbial diversity within the chicken gut microbiome revealed by metagenomics and culture.</title>
        <authorList>
            <person name="Gilroy R."/>
            <person name="Ravi A."/>
            <person name="Getino M."/>
            <person name="Pursley I."/>
            <person name="Horton D.L."/>
            <person name="Alikhan N.F."/>
            <person name="Baker D."/>
            <person name="Gharbi K."/>
            <person name="Hall N."/>
            <person name="Watson M."/>
            <person name="Adriaenssens E.M."/>
            <person name="Foster-Nyarko E."/>
            <person name="Jarju S."/>
            <person name="Secka A."/>
            <person name="Antonio M."/>
            <person name="Oren A."/>
            <person name="Chaudhuri R.R."/>
            <person name="La Ragione R."/>
            <person name="Hildebrand F."/>
            <person name="Pallen M.J."/>
        </authorList>
    </citation>
    <scope>NUCLEOTIDE SEQUENCE</scope>
    <source>
        <strain evidence="2">ChiHjej13B12-12457</strain>
    </source>
</reference>
<dbReference type="PANTHER" id="PTHR23026:SF123">
    <property type="entry name" value="NAD(P)H NITROREDUCTASE RV3131-RELATED"/>
    <property type="match status" value="1"/>
</dbReference>
<protein>
    <submittedName>
        <fullName evidence="2">Nitroreductase family protein</fullName>
    </submittedName>
</protein>
<dbReference type="EMBL" id="DVHI01000061">
    <property type="protein sequence ID" value="HIR62846.1"/>
    <property type="molecule type" value="Genomic_DNA"/>
</dbReference>
<evidence type="ECO:0000259" key="1">
    <source>
        <dbReference type="Pfam" id="PF00881"/>
    </source>
</evidence>
<dbReference type="SUPFAM" id="SSF55469">
    <property type="entry name" value="FMN-dependent nitroreductase-like"/>
    <property type="match status" value="1"/>
</dbReference>
<reference evidence="2" key="1">
    <citation type="submission" date="2020-10" db="EMBL/GenBank/DDBJ databases">
        <authorList>
            <person name="Gilroy R."/>
        </authorList>
    </citation>
    <scope>NUCLEOTIDE SEQUENCE</scope>
    <source>
        <strain evidence="2">ChiHjej13B12-12457</strain>
    </source>
</reference>
<proteinExistence type="predicted"/>
<accession>A0A9D1E1C4</accession>
<evidence type="ECO:0000313" key="2">
    <source>
        <dbReference type="EMBL" id="HIR62846.1"/>
    </source>
</evidence>
<dbReference type="CDD" id="cd02150">
    <property type="entry name" value="nitroreductase"/>
    <property type="match status" value="1"/>
</dbReference>